<evidence type="ECO:0000256" key="15">
    <source>
        <dbReference type="ARBA" id="ARBA00022603"/>
    </source>
</evidence>
<dbReference type="SUPFAM" id="SSF52949">
    <property type="entry name" value="Macro domain-like"/>
    <property type="match status" value="1"/>
</dbReference>
<dbReference type="Pfam" id="PF20896">
    <property type="entry name" value="ToMV_Hel_N"/>
    <property type="match status" value="1"/>
</dbReference>
<dbReference type="InterPro" id="IPR002620">
    <property type="entry name" value="Alphavirus_nsp2pro"/>
</dbReference>
<feature type="domain" description="Peptidase C9" evidence="59">
    <location>
        <begin position="1017"/>
        <end position="1338"/>
    </location>
</feature>
<dbReference type="EMBL" id="HM147990">
    <property type="protein sequence ID" value="AEJ36232.1"/>
    <property type="molecule type" value="Genomic_RNA"/>
</dbReference>
<keyword evidence="35" id="KW-0506">mRNA capping</keyword>
<keyword evidence="31" id="KW-1043">Host membrane</keyword>
<dbReference type="GO" id="GO:0003968">
    <property type="term" value="F:RNA-directed RNA polymerase activity"/>
    <property type="evidence" value="ECO:0007669"/>
    <property type="project" value="UniProtKB-KW"/>
</dbReference>
<dbReference type="GO" id="GO:1990817">
    <property type="term" value="F:poly(A) RNA polymerase activity"/>
    <property type="evidence" value="ECO:0007669"/>
    <property type="project" value="UniProtKB-EC"/>
</dbReference>
<keyword evidence="26" id="KW-0347">Helicase</keyword>
<keyword evidence="29" id="KW-0067">ATP-binding</keyword>
<evidence type="ECO:0000259" key="61">
    <source>
        <dbReference type="PROSITE" id="PS51743"/>
    </source>
</evidence>
<evidence type="ECO:0000256" key="22">
    <source>
        <dbReference type="ARBA" id="ARBA00022731"/>
    </source>
</evidence>
<dbReference type="Pfam" id="PF01443">
    <property type="entry name" value="Viral_helicase1"/>
    <property type="match status" value="1"/>
</dbReference>
<evidence type="ECO:0000256" key="24">
    <source>
        <dbReference type="ARBA" id="ARBA00022791"/>
    </source>
</evidence>
<evidence type="ECO:0000256" key="6">
    <source>
        <dbReference type="ARBA" id="ARBA00004350"/>
    </source>
</evidence>
<keyword evidence="11" id="KW-1036">Host cytoplasmic vesicle</keyword>
<evidence type="ECO:0000256" key="5">
    <source>
        <dbReference type="ARBA" id="ARBA00004147"/>
    </source>
</evidence>
<dbReference type="GO" id="GO:0008174">
    <property type="term" value="F:mRNA methyltransferase activity"/>
    <property type="evidence" value="ECO:0007669"/>
    <property type="project" value="UniProtKB-UniRule"/>
</dbReference>
<dbReference type="SUPFAM" id="SSF52540">
    <property type="entry name" value="P-loop containing nucleoside triphosphate hydrolases"/>
    <property type="match status" value="1"/>
</dbReference>
<protein>
    <recommendedName>
        <fullName evidence="9">Polyprotein P1234</fullName>
    </recommendedName>
    <alternativeName>
        <fullName evidence="46">Non-structural polyprotein</fullName>
    </alternativeName>
</protein>
<evidence type="ECO:0000256" key="16">
    <source>
        <dbReference type="ARBA" id="ARBA00022664"/>
    </source>
</evidence>
<evidence type="ECO:0000256" key="46">
    <source>
        <dbReference type="ARBA" id="ARBA00029613"/>
    </source>
</evidence>
<dbReference type="PROSITE" id="PS51154">
    <property type="entry name" value="MACRO"/>
    <property type="match status" value="1"/>
</dbReference>
<dbReference type="Pfam" id="PF01661">
    <property type="entry name" value="Macro"/>
    <property type="match status" value="1"/>
</dbReference>
<keyword evidence="17 56" id="KW-0645">Protease</keyword>
<keyword evidence="32" id="KW-0694">RNA-binding</keyword>
<dbReference type="GO" id="GO:0005525">
    <property type="term" value="F:GTP binding"/>
    <property type="evidence" value="ECO:0007669"/>
    <property type="project" value="UniProtKB-KW"/>
</dbReference>
<evidence type="ECO:0000256" key="3">
    <source>
        <dbReference type="ARBA" id="ARBA00002589"/>
    </source>
</evidence>
<comment type="catalytic activity">
    <reaction evidence="54">
        <text>N(7)-methyl-GTP + L-histidyl-[protein] = N(tele)-(N(7)-methylguanosine 5'-phospho)-L-histidyl-[protein] + diphosphate</text>
        <dbReference type="Rhea" id="RHEA:54792"/>
        <dbReference type="Rhea" id="RHEA-COMP:9745"/>
        <dbReference type="Rhea" id="RHEA-COMP:13995"/>
        <dbReference type="ChEBI" id="CHEBI:29979"/>
        <dbReference type="ChEBI" id="CHEBI:33019"/>
        <dbReference type="ChEBI" id="CHEBI:87133"/>
        <dbReference type="ChEBI" id="CHEBI:138334"/>
    </reaction>
    <physiologicalReaction direction="left-to-right" evidence="54">
        <dbReference type="Rhea" id="RHEA:54793"/>
    </physiologicalReaction>
</comment>
<evidence type="ECO:0000256" key="7">
    <source>
        <dbReference type="ARBA" id="ARBA00004490"/>
    </source>
</evidence>
<dbReference type="InterPro" id="IPR029063">
    <property type="entry name" value="SAM-dependent_MTases_sf"/>
</dbReference>
<dbReference type="Gene3D" id="3.90.70.110">
    <property type="entry name" value="Alphavirus nsP2 protease domain"/>
    <property type="match status" value="1"/>
</dbReference>
<evidence type="ECO:0000256" key="29">
    <source>
        <dbReference type="ARBA" id="ARBA00022840"/>
    </source>
</evidence>
<dbReference type="GO" id="GO:0044176">
    <property type="term" value="C:host cell filopodium"/>
    <property type="evidence" value="ECO:0007669"/>
    <property type="project" value="UniProtKB-SubCell"/>
</dbReference>
<dbReference type="GO" id="GO:0016556">
    <property type="term" value="P:mRNA modification"/>
    <property type="evidence" value="ECO:0007669"/>
    <property type="project" value="InterPro"/>
</dbReference>
<evidence type="ECO:0000256" key="11">
    <source>
        <dbReference type="ARBA" id="ARBA00022488"/>
    </source>
</evidence>
<evidence type="ECO:0000256" key="4">
    <source>
        <dbReference type="ARBA" id="ARBA00004112"/>
    </source>
</evidence>
<dbReference type="Proteomes" id="UP000132298">
    <property type="component" value="Segment"/>
</dbReference>
<comment type="catalytic activity">
    <reaction evidence="47">
        <text>ADP-alpha-D-ribose 1''-phosphate + H2O = ADP-D-ribose + phosphate</text>
        <dbReference type="Rhea" id="RHEA:25029"/>
        <dbReference type="ChEBI" id="CHEBI:15377"/>
        <dbReference type="ChEBI" id="CHEBI:43474"/>
        <dbReference type="ChEBI" id="CHEBI:57967"/>
        <dbReference type="ChEBI" id="CHEBI:58753"/>
        <dbReference type="EC" id="3.1.3.84"/>
    </reaction>
    <physiologicalReaction direction="left-to-right" evidence="47">
        <dbReference type="Rhea" id="RHEA:25030"/>
    </physiologicalReaction>
</comment>
<evidence type="ECO:0000256" key="27">
    <source>
        <dbReference type="ARBA" id="ARBA00022807"/>
    </source>
</evidence>
<dbReference type="RefSeq" id="YP_005351234.1">
    <property type="nucleotide sequence ID" value="NC_016960.1"/>
</dbReference>
<feature type="compositionally biased region" description="Low complexity" evidence="57">
    <location>
        <begin position="1710"/>
        <end position="1719"/>
    </location>
</feature>
<comment type="function">
    <text evidence="3">Inactive precursor of the viral replicase, which is activated by cleavages carried out by the viral protease nsP2.</text>
</comment>
<keyword evidence="13" id="KW-1048">Host nucleus</keyword>
<accession>H6SU02</accession>
<evidence type="ECO:0000256" key="36">
    <source>
        <dbReference type="ARBA" id="ARBA00023103"/>
    </source>
</evidence>
<evidence type="ECO:0000256" key="12">
    <source>
        <dbReference type="ARBA" id="ARBA00022511"/>
    </source>
</evidence>
<dbReference type="GO" id="GO:0044162">
    <property type="term" value="C:host cell cytoplasmic vesicle membrane"/>
    <property type="evidence" value="ECO:0007669"/>
    <property type="project" value="UniProtKB-SubCell"/>
</dbReference>
<keyword evidence="33" id="KW-0693">Viral RNA replication</keyword>
<keyword evidence="22" id="KW-1191">Eukaryotic host transcription shutoff by virus</keyword>
<comment type="catalytic activity">
    <reaction evidence="50">
        <text>ATP + H2O = ADP + phosphate + H(+)</text>
        <dbReference type="Rhea" id="RHEA:13065"/>
        <dbReference type="ChEBI" id="CHEBI:15377"/>
        <dbReference type="ChEBI" id="CHEBI:15378"/>
        <dbReference type="ChEBI" id="CHEBI:30616"/>
        <dbReference type="ChEBI" id="CHEBI:43474"/>
        <dbReference type="ChEBI" id="CHEBI:456216"/>
        <dbReference type="EC" id="3.6.4.13"/>
    </reaction>
</comment>
<evidence type="ECO:0000256" key="45">
    <source>
        <dbReference type="ARBA" id="ARBA00023718"/>
    </source>
</evidence>
<dbReference type="InterPro" id="IPR002588">
    <property type="entry name" value="Alphavirus-like_MT_dom"/>
</dbReference>
<keyword evidence="19" id="KW-0949">S-adenosyl-L-methionine</keyword>
<evidence type="ECO:0000256" key="32">
    <source>
        <dbReference type="ARBA" id="ARBA00022884"/>
    </source>
</evidence>
<sequence length="1825" mass="202757">MDGTLDCTTQFRMDGKTVFLDVDPEGPFMKHVERCFPSITVEARQVTPNDHANARAFSHLASKMIENEVQSDQVILDIGSAPSRRMFSAHHYHCICPMKAAEDPERMMRYAERLKAECERVTDKNLADKMADLQRVMQVPSEETESICLKTDATCEMRAQVAVYQDVYAVHGPSSIYAQALKGVRTVYWIGFDTTPFAYDALAGSYPLYNTNWADEAVLQSRNIGLCSSNLAEEKIGGWSLFRKKKLKATNSILFSVGSTLYKEDRNLLKSWHLPAVFHLKGKECFTCRCETLVSCEGYVLRKISISQGLYGEPCQYAVTHHHEGFLVAKVTDTIDGVRVSFPVTTYVPAIICDQMTGILATEVSPEDAQKLLVGLNQRIVVNGRTQRNTNSVKNFLLPLIAQAMSKWAQEYKTDVDGEKKLGARTRTVKCCCVWAFKKQKQHTMYKKPDTQSIIKVPGEYSAFMPTPWSAGLPYTLRKKILLLLRTTQEAHVLITNEDVERAKVAQTEAEEARLAEEQHAALPPLEPSAPELEDEIEVEELLERAGAGVVETPRNAIRVVAHETDTMMGKYLVATPQLVLRSAKLECIHSLAEEVKVMTHSGRSGRYPVEAYDGRVLLPTGAALTVKHFQALAESATMVYNEREFINRKLYYIAIHGAALNTDDEQYKCTKASEASGEFVFDVDKRRCVPLADASGLVLVGELTNPPYHEMAYESLKTRPAHTHDVEIVGVYGVPGSGKSGIIKQLVTPNDLVSSGKKENCTEIMKDVKKARGLDIVARTVDSVLLNGVRRKIDTLYVDEAFACHAGTLLALISIVRPRRRVVLCGDPKQCGFFNVMQMKVHYNYELCDTVHHKSISRRCTQAVTAIVSTLHYDGKMKTVNTVYGKPVVDTTGCTKPRPGDLILTCFRGWVKQLQLDYRGHEVMTAAASQGLTRHGVYAVRLKVNENPLYANKSEHVNVLLTRTDERIIWKTLSGDPWIKLLTEIPTGNFSATMQEWQNEHDTILNALHQPPGDRDVFAGKTKVCWAKALAPVLRTAGVILSAEEWSHLIPAFRNDEAFSPEVALNMICSRLFGHDLDSGLFSEEVVSMTYRNNHWDNSAGGKMWGFNEQVFNTLARRFPIMHQARATRQCPLLMYGTLADITSARVVPPVNRCLPHPLTTPAKTPRDDTNQFWRKLPGSNILYVGCNPPDFGNKRREWLGHLDCGAAQVKTDLGLGIPAAMGRYDGIFVDVKSTADDHYTRCEEHAIKMRMIAGDALFHLKPGAWMLLTTYGYADRISESVLTAIVCKFRSYKVLPKQFASDTAEVTLLLQAFDNGRRQTNLGKLSAAISGLLHGLQPAGTAPNYRVVRADIAKTTTEAVVNAANPLGVPGAGVCGAIARQWPKGFPAGKMQVGECKAVVTDDITILHTVGPDFRKTGEKEGDELLAMAYQNCAAEASSLGFHTLAIPLLSTGIYSAGVDRLDQSLKHLLNAFDETNIEVHIYCRDKTWESRILRVISTRDTVEELVEENVELSDEIVRVHPASSLEGREGYSSTTGSIYSFLPGTKFHQTAVDVAEIKALWPKEPEANEQICNYILGDSMNQIRDKCPVEDIGTTSPPCTVPCLCPYAMTAERVYRVRATAPKSFIVCSSFQLPKYRITGVQRVPCTRPFKQVRSSGASKEVAEEVSLRPASSFSGRYGERLTVKADVYSLIDSRWDSIDSVKLPSLDTDSTTLSETPPPRYDTPAVATTPPVPPPRLKKLARQQALSQISFGDFEPGEPDRLAAESRASREAPSITFGDFQENEVDSIVSAPPITKSQRRRRRRKARRSASRQPLLDSPPL</sequence>
<comment type="catalytic activity">
    <reaction evidence="48">
        <text>a ribonucleoside 5'-triphosphate + H2O = a ribonucleoside 5'-diphosphate + phosphate + H(+)</text>
        <dbReference type="Rhea" id="RHEA:23680"/>
        <dbReference type="ChEBI" id="CHEBI:15377"/>
        <dbReference type="ChEBI" id="CHEBI:15378"/>
        <dbReference type="ChEBI" id="CHEBI:43474"/>
        <dbReference type="ChEBI" id="CHEBI:57930"/>
        <dbReference type="ChEBI" id="CHEBI:61557"/>
        <dbReference type="EC" id="3.6.1.15"/>
    </reaction>
</comment>
<evidence type="ECO:0000256" key="19">
    <source>
        <dbReference type="ARBA" id="ARBA00022691"/>
    </source>
</evidence>
<dbReference type="Gene3D" id="3.40.50.150">
    <property type="entry name" value="Vaccinia Virus protein VP39"/>
    <property type="match status" value="1"/>
</dbReference>
<evidence type="ECO:0000256" key="23">
    <source>
        <dbReference type="ARBA" id="ARBA00022741"/>
    </source>
</evidence>
<evidence type="ECO:0000256" key="1">
    <source>
        <dbReference type="ARBA" id="ARBA00001936"/>
    </source>
</evidence>
<keyword evidence="14" id="KW-0945">Host-virus interaction</keyword>
<dbReference type="SMART" id="SM00506">
    <property type="entry name" value="A1pp"/>
    <property type="match status" value="1"/>
</dbReference>
<name>H6SU02_9VIRU</name>
<evidence type="ECO:0000259" key="60">
    <source>
        <dbReference type="PROSITE" id="PS51657"/>
    </source>
</evidence>
<feature type="region of interest" description="Disordered" evidence="57">
    <location>
        <begin position="1710"/>
        <end position="1740"/>
    </location>
</feature>
<feature type="domain" description="Macro" evidence="58">
    <location>
        <begin position="1334"/>
        <end position="1517"/>
    </location>
</feature>
<evidence type="ECO:0000256" key="57">
    <source>
        <dbReference type="SAM" id="MobiDB-lite"/>
    </source>
</evidence>
<evidence type="ECO:0000256" key="17">
    <source>
        <dbReference type="ARBA" id="ARBA00022670"/>
    </source>
</evidence>
<evidence type="ECO:0000256" key="37">
    <source>
        <dbReference type="ARBA" id="ARBA00023134"/>
    </source>
</evidence>
<keyword evidence="63" id="KW-1185">Reference proteome</keyword>
<keyword evidence="20" id="KW-0548">Nucleotidyltransferase</keyword>
<evidence type="ECO:0000256" key="13">
    <source>
        <dbReference type="ARBA" id="ARBA00022562"/>
    </source>
</evidence>
<feature type="domain" description="Alphavirus-like MT" evidence="61">
    <location>
        <begin position="42"/>
        <end position="273"/>
    </location>
</feature>
<keyword evidence="40" id="KW-1159">RNA suppression of termination</keyword>
<feature type="compositionally biased region" description="Basic residues" evidence="57">
    <location>
        <begin position="1801"/>
        <end position="1814"/>
    </location>
</feature>
<evidence type="ECO:0000256" key="33">
    <source>
        <dbReference type="ARBA" id="ARBA00022953"/>
    </source>
</evidence>
<keyword evidence="37" id="KW-0342">GTP-binding</keyword>
<evidence type="ECO:0000256" key="34">
    <source>
        <dbReference type="ARBA" id="ARBA00022995"/>
    </source>
</evidence>
<evidence type="ECO:0000256" key="44">
    <source>
        <dbReference type="ARBA" id="ARBA00023288"/>
    </source>
</evidence>
<dbReference type="PROSITE" id="PS51743">
    <property type="entry name" value="ALPHAVIRUS_MT"/>
    <property type="match status" value="1"/>
</dbReference>
<dbReference type="Pfam" id="PF01707">
    <property type="entry name" value="Peptidase_C9"/>
    <property type="match status" value="1"/>
</dbReference>
<evidence type="ECO:0000256" key="54">
    <source>
        <dbReference type="ARBA" id="ARBA00048986"/>
    </source>
</evidence>
<comment type="catalytic activity">
    <reaction evidence="55">
        <text>N(tele)-(N(7)-methylguanosine 5'-phospho)-L-histidyl-[protein] + a 5'-end diphospho-(purine-ribonucleoside) in mRNA + H(+) = a 5'-end (N(7)-methyl 5'-triphosphoguanosine)-(purine-ribonucleoside) in mRNA + L-histidyl-[protein]</text>
        <dbReference type="Rhea" id="RHEA:54800"/>
        <dbReference type="Rhea" id="RHEA-COMP:9745"/>
        <dbReference type="Rhea" id="RHEA-COMP:12925"/>
        <dbReference type="Rhea" id="RHEA-COMP:13929"/>
        <dbReference type="Rhea" id="RHEA-COMP:13995"/>
        <dbReference type="ChEBI" id="CHEBI:15378"/>
        <dbReference type="ChEBI" id="CHEBI:29979"/>
        <dbReference type="ChEBI" id="CHEBI:133968"/>
        <dbReference type="ChEBI" id="CHEBI:138276"/>
        <dbReference type="ChEBI" id="CHEBI:138334"/>
    </reaction>
</comment>
<reference evidence="62 63" key="1">
    <citation type="journal article" date="2012" name="J. Virol.">
        <title>Genome-scale phylogeny of the alphavirus genus suggests a marine origin.</title>
        <authorList>
            <person name="Forrester N.L."/>
            <person name="Palacios G."/>
            <person name="Tesh R.B."/>
            <person name="Savji N."/>
            <person name="Guzman H."/>
            <person name="Sherman M."/>
            <person name="Weaver S.C."/>
            <person name="Lipkin W.I."/>
        </authorList>
    </citation>
    <scope>NUCLEOTIDE SEQUENCE [LARGE SCALE GENOMIC DNA]</scope>
</reference>
<evidence type="ECO:0000256" key="35">
    <source>
        <dbReference type="ARBA" id="ARBA00023042"/>
    </source>
</evidence>
<dbReference type="GO" id="GO:0140818">
    <property type="term" value="F:mRNA 5'-triphosphate monophosphatase activity"/>
    <property type="evidence" value="ECO:0007669"/>
    <property type="project" value="UniProtKB-EC"/>
</dbReference>
<keyword evidence="43" id="KW-0511">Multifunctional enzyme</keyword>
<evidence type="ECO:0000256" key="9">
    <source>
        <dbReference type="ARBA" id="ARBA00015868"/>
    </source>
</evidence>
<evidence type="ECO:0000313" key="63">
    <source>
        <dbReference type="Proteomes" id="UP000132298"/>
    </source>
</evidence>
<comment type="catalytic activity">
    <reaction evidence="53">
        <text>RNA(n) + ATP = RNA(n)-3'-adenine ribonucleotide + diphosphate</text>
        <dbReference type="Rhea" id="RHEA:11332"/>
        <dbReference type="Rhea" id="RHEA-COMP:14527"/>
        <dbReference type="Rhea" id="RHEA-COMP:17347"/>
        <dbReference type="ChEBI" id="CHEBI:30616"/>
        <dbReference type="ChEBI" id="CHEBI:33019"/>
        <dbReference type="ChEBI" id="CHEBI:140395"/>
        <dbReference type="ChEBI" id="CHEBI:173115"/>
        <dbReference type="EC" id="2.7.7.19"/>
    </reaction>
</comment>
<dbReference type="CDD" id="cd21557">
    <property type="entry name" value="Macro_X_Nsp3-like"/>
    <property type="match status" value="1"/>
</dbReference>
<dbReference type="GO" id="GO:0046872">
    <property type="term" value="F:metal ion binding"/>
    <property type="evidence" value="ECO:0007669"/>
    <property type="project" value="UniProtKB-KW"/>
</dbReference>
<dbReference type="InterPro" id="IPR048891">
    <property type="entry name" value="nsP3_ZBD"/>
</dbReference>
<dbReference type="GO" id="GO:0039657">
    <property type="term" value="P:symbiont-mediated suppression of host gene expression"/>
    <property type="evidence" value="ECO:0007669"/>
    <property type="project" value="UniProtKB-KW"/>
</dbReference>
<evidence type="ECO:0000256" key="39">
    <source>
        <dbReference type="ARBA" id="ARBA00023139"/>
    </source>
</evidence>
<keyword evidence="23" id="KW-0547">Nucleotide-binding</keyword>
<evidence type="ECO:0000256" key="20">
    <source>
        <dbReference type="ARBA" id="ARBA00022695"/>
    </source>
</evidence>
<dbReference type="InterPro" id="IPR027417">
    <property type="entry name" value="P-loop_NTPase"/>
</dbReference>
<evidence type="ECO:0000256" key="40">
    <source>
        <dbReference type="ARBA" id="ARBA00023151"/>
    </source>
</evidence>
<dbReference type="GO" id="GO:0003724">
    <property type="term" value="F:RNA helicase activity"/>
    <property type="evidence" value="ECO:0007669"/>
    <property type="project" value="UniProtKB-EC"/>
</dbReference>
<dbReference type="GO" id="GO:0042025">
    <property type="term" value="C:host cell nucleus"/>
    <property type="evidence" value="ECO:0007669"/>
    <property type="project" value="UniProtKB-SubCell"/>
</dbReference>
<evidence type="ECO:0000256" key="31">
    <source>
        <dbReference type="ARBA" id="ARBA00022870"/>
    </source>
</evidence>
<evidence type="ECO:0000256" key="41">
    <source>
        <dbReference type="ARBA" id="ARBA00023200"/>
    </source>
</evidence>
<keyword evidence="36" id="KW-1104">Inhibition of host RNA polymerase II by virus</keyword>
<dbReference type="GO" id="GO:0005524">
    <property type="term" value="F:ATP binding"/>
    <property type="evidence" value="ECO:0007669"/>
    <property type="project" value="UniProtKB-KW"/>
</dbReference>
<feature type="compositionally biased region" description="Basic and acidic residues" evidence="57">
    <location>
        <begin position="1762"/>
        <end position="1774"/>
    </location>
</feature>
<evidence type="ECO:0000256" key="26">
    <source>
        <dbReference type="ARBA" id="ARBA00022806"/>
    </source>
</evidence>
<evidence type="ECO:0000256" key="51">
    <source>
        <dbReference type="ARBA" id="ARBA00048163"/>
    </source>
</evidence>
<keyword evidence="21" id="KW-0479">Metal-binding</keyword>
<dbReference type="GO" id="GO:0039523">
    <property type="term" value="P:symbiont-mediated suppression of host mRNA transcription via inhibition of RNA polymerase II activity"/>
    <property type="evidence" value="ECO:0007669"/>
    <property type="project" value="UniProtKB-KW"/>
</dbReference>
<dbReference type="PROSITE" id="PS51520">
    <property type="entry name" value="NSP2PRO"/>
    <property type="match status" value="1"/>
</dbReference>
<evidence type="ECO:0000259" key="58">
    <source>
        <dbReference type="PROSITE" id="PS51154"/>
    </source>
</evidence>
<dbReference type="Gene3D" id="3.40.50.300">
    <property type="entry name" value="P-loop containing nucleotide triphosphate hydrolases"/>
    <property type="match status" value="2"/>
</dbReference>
<dbReference type="FunFam" id="3.40.220.10:FF:000015">
    <property type="entry name" value="Polyprotein P1234"/>
    <property type="match status" value="1"/>
</dbReference>
<comment type="cofactor">
    <cofactor evidence="1">
        <name>Mn(2+)</name>
        <dbReference type="ChEBI" id="CHEBI:29035"/>
    </cofactor>
</comment>
<dbReference type="Gene3D" id="3.40.220.10">
    <property type="entry name" value="Leucine Aminopeptidase, subunit E, domain 1"/>
    <property type="match status" value="1"/>
</dbReference>
<evidence type="ECO:0000256" key="50">
    <source>
        <dbReference type="ARBA" id="ARBA00047984"/>
    </source>
</evidence>
<dbReference type="GO" id="GO:0006370">
    <property type="term" value="P:7-methylguanosine mRNA capping"/>
    <property type="evidence" value="ECO:0007669"/>
    <property type="project" value="UniProtKB-KW"/>
</dbReference>
<evidence type="ECO:0000256" key="47">
    <source>
        <dbReference type="ARBA" id="ARBA00034446"/>
    </source>
</evidence>
<keyword evidence="28" id="KW-0862">Zinc</keyword>
<feature type="active site" description="For cysteine protease nsP2 activity" evidence="56">
    <location>
        <position position="1096"/>
    </location>
</feature>
<dbReference type="Pfam" id="PF20852">
    <property type="entry name" value="nsP3_ZBD"/>
    <property type="match status" value="1"/>
</dbReference>
<dbReference type="KEGG" id="vg:11933352"/>
<evidence type="ECO:0000256" key="21">
    <source>
        <dbReference type="ARBA" id="ARBA00022723"/>
    </source>
</evidence>
<dbReference type="GO" id="GO:0020002">
    <property type="term" value="C:host cell plasma membrane"/>
    <property type="evidence" value="ECO:0007669"/>
    <property type="project" value="UniProtKB-SubCell"/>
</dbReference>
<evidence type="ECO:0000256" key="48">
    <source>
        <dbReference type="ARBA" id="ARBA00047631"/>
    </source>
</evidence>
<dbReference type="FunFam" id="3.40.50.300:FF:001415">
    <property type="entry name" value="Polyprotein P1234"/>
    <property type="match status" value="1"/>
</dbReference>
<evidence type="ECO:0000256" key="55">
    <source>
        <dbReference type="ARBA" id="ARBA00049329"/>
    </source>
</evidence>
<evidence type="ECO:0000256" key="10">
    <source>
        <dbReference type="ARBA" id="ARBA00022484"/>
    </source>
</evidence>
<keyword evidence="12" id="KW-1032">Host cell membrane</keyword>
<dbReference type="InterPro" id="IPR044936">
    <property type="entry name" value="Alphavirus_nsp2pro_sf"/>
</dbReference>
<keyword evidence="39" id="KW-0564">Palmitate</keyword>
<dbReference type="InterPro" id="IPR002589">
    <property type="entry name" value="Macro_dom"/>
</dbReference>
<dbReference type="GO" id="GO:0008234">
    <property type="term" value="F:cysteine-type peptidase activity"/>
    <property type="evidence" value="ECO:0007669"/>
    <property type="project" value="UniProtKB-KW"/>
</dbReference>
<evidence type="ECO:0000256" key="49">
    <source>
        <dbReference type="ARBA" id="ARBA00047740"/>
    </source>
</evidence>
<evidence type="ECO:0000256" key="53">
    <source>
        <dbReference type="ARBA" id="ARBA00048830"/>
    </source>
</evidence>
<keyword evidence="27" id="KW-0788">Thiol protease</keyword>
<keyword evidence="25" id="KW-0378">Hydrolase</keyword>
<dbReference type="GO" id="GO:0003723">
    <property type="term" value="F:RNA binding"/>
    <property type="evidence" value="ECO:0007669"/>
    <property type="project" value="UniProtKB-KW"/>
</dbReference>
<dbReference type="GeneID" id="11933352"/>
<evidence type="ECO:0000256" key="28">
    <source>
        <dbReference type="ARBA" id="ARBA00022833"/>
    </source>
</evidence>
<evidence type="ECO:0000256" key="8">
    <source>
        <dbReference type="ARBA" id="ARBA00004615"/>
    </source>
</evidence>
<keyword evidence="34" id="KW-1190">Host gene expression shutoff by virus</keyword>
<evidence type="ECO:0000256" key="38">
    <source>
        <dbReference type="ARBA" id="ARBA00023136"/>
    </source>
</evidence>
<dbReference type="InterPro" id="IPR044371">
    <property type="entry name" value="Macro_X_NSP3-like"/>
</dbReference>
<comment type="catalytic activity">
    <reaction evidence="52">
        <text>4-O-(ADP-D-ribosyl)-L-aspartyl-[protein] + H2O = L-aspartyl-[protein] + ADP-D-ribose + H(+)</text>
        <dbReference type="Rhea" id="RHEA:54428"/>
        <dbReference type="Rhea" id="RHEA-COMP:9867"/>
        <dbReference type="Rhea" id="RHEA-COMP:13832"/>
        <dbReference type="ChEBI" id="CHEBI:15377"/>
        <dbReference type="ChEBI" id="CHEBI:15378"/>
        <dbReference type="ChEBI" id="CHEBI:29961"/>
        <dbReference type="ChEBI" id="CHEBI:57967"/>
        <dbReference type="ChEBI" id="CHEBI:138102"/>
    </reaction>
    <physiologicalReaction direction="left-to-right" evidence="52">
        <dbReference type="Rhea" id="RHEA:54429"/>
    </physiologicalReaction>
</comment>
<evidence type="ECO:0000313" key="62">
    <source>
        <dbReference type="EMBL" id="AEJ36232.1"/>
    </source>
</evidence>
<keyword evidence="38" id="KW-0472">Membrane</keyword>
<evidence type="ECO:0000256" key="43">
    <source>
        <dbReference type="ARBA" id="ARBA00023268"/>
    </source>
</evidence>
<dbReference type="Pfam" id="PF01660">
    <property type="entry name" value="Vmethyltransf"/>
    <property type="match status" value="1"/>
</dbReference>
<evidence type="ECO:0000256" key="25">
    <source>
        <dbReference type="ARBA" id="ARBA00022801"/>
    </source>
</evidence>
<organism evidence="62 63">
    <name type="scientific">Southern elephant seal virus</name>
    <dbReference type="NCBI Taxonomy" id="1159195"/>
    <lineage>
        <taxon>Viruses</taxon>
        <taxon>Riboviria</taxon>
        <taxon>Orthornavirae</taxon>
        <taxon>Kitrinoviricota</taxon>
        <taxon>Alsuviricetes</taxon>
        <taxon>Martellivirales</taxon>
        <taxon>Togaviridae</taxon>
        <taxon>Alphavirus</taxon>
        <taxon>Alphavirus seal</taxon>
    </lineage>
</organism>
<evidence type="ECO:0000256" key="2">
    <source>
        <dbReference type="ARBA" id="ARBA00001946"/>
    </source>
</evidence>
<dbReference type="GO" id="GO:0006508">
    <property type="term" value="P:proteolysis"/>
    <property type="evidence" value="ECO:0007669"/>
    <property type="project" value="UniProtKB-KW"/>
</dbReference>
<comment type="catalytic activity">
    <reaction evidence="51">
        <text>5-O-(ADP-D-ribosyl)-L-glutamyl-[protein] + H2O = L-glutamyl-[protein] + ADP-D-ribose + H(+)</text>
        <dbReference type="Rhea" id="RHEA:58248"/>
        <dbReference type="Rhea" id="RHEA-COMP:10208"/>
        <dbReference type="Rhea" id="RHEA-COMP:15089"/>
        <dbReference type="ChEBI" id="CHEBI:15377"/>
        <dbReference type="ChEBI" id="CHEBI:15378"/>
        <dbReference type="ChEBI" id="CHEBI:29973"/>
        <dbReference type="ChEBI" id="CHEBI:57967"/>
        <dbReference type="ChEBI" id="CHEBI:142540"/>
    </reaction>
    <physiologicalReaction direction="left-to-right" evidence="51">
        <dbReference type="Rhea" id="RHEA:58249"/>
    </physiologicalReaction>
</comment>
<keyword evidence="10" id="KW-0696">RNA-directed RNA polymerase</keyword>
<dbReference type="InterPro" id="IPR027351">
    <property type="entry name" value="(+)RNA_virus_helicase_core_dom"/>
</dbReference>
<dbReference type="GO" id="GO:0017111">
    <property type="term" value="F:ribonucleoside triphosphate phosphatase activity"/>
    <property type="evidence" value="ECO:0007669"/>
    <property type="project" value="UniProtKB-EC"/>
</dbReference>
<evidence type="ECO:0000256" key="56">
    <source>
        <dbReference type="PROSITE-ProRule" id="PRU00853"/>
    </source>
</evidence>
<keyword evidence="30" id="KW-0832">Ubl conjugation</keyword>
<dbReference type="GO" id="GO:0032259">
    <property type="term" value="P:methylation"/>
    <property type="evidence" value="ECO:0007669"/>
    <property type="project" value="UniProtKB-KW"/>
</dbReference>
<evidence type="ECO:0000256" key="52">
    <source>
        <dbReference type="ARBA" id="ARBA00048482"/>
    </source>
</evidence>
<keyword evidence="15" id="KW-0489">Methyltransferase</keyword>
<dbReference type="InterPro" id="IPR049329">
    <property type="entry name" value="ToMV_Hel_N"/>
</dbReference>
<keyword evidence="42" id="KW-1262">Eukaryotic host gene expression shutoff by virus</keyword>
<evidence type="ECO:0000259" key="59">
    <source>
        <dbReference type="PROSITE" id="PS51520"/>
    </source>
</evidence>
<evidence type="ECO:0000256" key="18">
    <source>
        <dbReference type="ARBA" id="ARBA00022679"/>
    </source>
</evidence>
<comment type="subcellular location">
    <subcellularLocation>
        <location evidence="4">Host cell membrane</location>
        <topology evidence="4">Lipid-anchor</topology>
        <orientation evidence="4">Cytoplasmic side</orientation>
    </subcellularLocation>
    <subcellularLocation>
        <location evidence="7">Host cell projection</location>
        <location evidence="7">Host filopodium</location>
    </subcellularLocation>
    <subcellularLocation>
        <location evidence="8">Host cytoplasmic vesicle membrane</location>
        <topology evidence="8">Lipid-anchor</topology>
    </subcellularLocation>
    <subcellularLocation>
        <location evidence="6">Host cytoplasmic vesicle membrane</location>
        <topology evidence="6">Peripheral membrane protein</topology>
    </subcellularLocation>
    <subcellularLocation>
        <location evidence="5">Host nucleus</location>
    </subcellularLocation>
</comment>
<evidence type="ECO:0000256" key="42">
    <source>
        <dbReference type="ARBA" id="ARBA00023247"/>
    </source>
</evidence>
<feature type="region of interest" description="Disordered" evidence="57">
    <location>
        <begin position="1753"/>
        <end position="1825"/>
    </location>
</feature>
<keyword evidence="16" id="KW-0507">mRNA processing</keyword>
<comment type="catalytic activity">
    <reaction evidence="45">
        <text>GTP + S-adenosyl-L-methionine = N(7)-methyl-GTP + S-adenosyl-L-homocysteine</text>
        <dbReference type="Rhea" id="RHEA:46948"/>
        <dbReference type="ChEBI" id="CHEBI:37565"/>
        <dbReference type="ChEBI" id="CHEBI:57856"/>
        <dbReference type="ChEBI" id="CHEBI:59789"/>
        <dbReference type="ChEBI" id="CHEBI:87133"/>
    </reaction>
</comment>
<feature type="domain" description="(+)RNA virus helicase C-terminal" evidence="60">
    <location>
        <begin position="689"/>
        <end position="1004"/>
    </location>
</feature>
<dbReference type="InterPro" id="IPR043472">
    <property type="entry name" value="Macro_dom-like"/>
</dbReference>
<comment type="catalytic activity">
    <reaction evidence="49">
        <text>a 5'-end triphospho-ribonucleoside in mRNA + H2O = a 5'-end diphospho-ribonucleoside in mRNA + phosphate + H(+)</text>
        <dbReference type="Rhea" id="RHEA:67004"/>
        <dbReference type="Rhea" id="RHEA-COMP:17164"/>
        <dbReference type="Rhea" id="RHEA-COMP:17165"/>
        <dbReference type="ChEBI" id="CHEBI:15377"/>
        <dbReference type="ChEBI" id="CHEBI:15378"/>
        <dbReference type="ChEBI" id="CHEBI:43474"/>
        <dbReference type="ChEBI" id="CHEBI:167616"/>
        <dbReference type="ChEBI" id="CHEBI:167618"/>
        <dbReference type="EC" id="3.6.1.74"/>
    </reaction>
    <physiologicalReaction direction="left-to-right" evidence="49">
        <dbReference type="Rhea" id="RHEA:67005"/>
    </physiologicalReaction>
</comment>
<proteinExistence type="predicted"/>
<keyword evidence="18" id="KW-0808">Transferase</keyword>
<keyword evidence="41" id="KW-1035">Host cytoplasm</keyword>
<comment type="cofactor">
    <cofactor evidence="2">
        <name>Mg(2+)</name>
        <dbReference type="ChEBI" id="CHEBI:18420"/>
    </cofactor>
</comment>
<keyword evidence="44" id="KW-0449">Lipoprotein</keyword>
<dbReference type="PROSITE" id="PS51657">
    <property type="entry name" value="PSRV_HELICASE"/>
    <property type="match status" value="1"/>
</dbReference>
<keyword evidence="24" id="KW-1034">Host cell projection</keyword>
<evidence type="ECO:0000256" key="14">
    <source>
        <dbReference type="ARBA" id="ARBA00022581"/>
    </source>
</evidence>
<evidence type="ECO:0000256" key="30">
    <source>
        <dbReference type="ARBA" id="ARBA00022843"/>
    </source>
</evidence>
<feature type="active site" description="For cysteine protease nsP2 activity" evidence="56">
    <location>
        <position position="1026"/>
    </location>
</feature>